<feature type="transmembrane region" description="Helical" evidence="11">
    <location>
        <begin position="258"/>
        <end position="277"/>
    </location>
</feature>
<feature type="compositionally biased region" description="Basic residues" evidence="10">
    <location>
        <begin position="1"/>
        <end position="11"/>
    </location>
</feature>
<evidence type="ECO:0000313" key="14">
    <source>
        <dbReference type="WBParaSite" id="Pan_g5990.t1"/>
    </source>
</evidence>
<keyword evidence="3 11" id="KW-0812">Transmembrane</keyword>
<dbReference type="FunFam" id="1.10.287.630:FF:000001">
    <property type="entry name" value="Cyclic nucleotide-gated channel alpha 3"/>
    <property type="match status" value="1"/>
</dbReference>
<dbReference type="SUPFAM" id="SSF81324">
    <property type="entry name" value="Voltage-gated potassium channels"/>
    <property type="match status" value="1"/>
</dbReference>
<feature type="region of interest" description="Disordered" evidence="10">
    <location>
        <begin position="175"/>
        <end position="206"/>
    </location>
</feature>
<dbReference type="InterPro" id="IPR032406">
    <property type="entry name" value="CLZ_dom"/>
</dbReference>
<evidence type="ECO:0000256" key="9">
    <source>
        <dbReference type="SAM" id="Coils"/>
    </source>
</evidence>
<name>A0A7E4W0Q8_PANRE</name>
<dbReference type="PANTHER" id="PTHR45638">
    <property type="entry name" value="CYCLIC NUCLEOTIDE-GATED CATION CHANNEL SUBUNIT A"/>
    <property type="match status" value="1"/>
</dbReference>
<keyword evidence="13" id="KW-1185">Reference proteome</keyword>
<dbReference type="PROSITE" id="PS50042">
    <property type="entry name" value="CNMP_BINDING_3"/>
    <property type="match status" value="1"/>
</dbReference>
<dbReference type="Pfam" id="PF00027">
    <property type="entry name" value="cNMP_binding"/>
    <property type="match status" value="1"/>
</dbReference>
<evidence type="ECO:0000256" key="6">
    <source>
        <dbReference type="ARBA" id="ARBA00023136"/>
    </source>
</evidence>
<comment type="subcellular location">
    <subcellularLocation>
        <location evidence="1">Membrane</location>
        <topology evidence="1">Multi-pass membrane protein</topology>
    </subcellularLocation>
</comment>
<feature type="coiled-coil region" evidence="9">
    <location>
        <begin position="687"/>
        <end position="714"/>
    </location>
</feature>
<evidence type="ECO:0000256" key="3">
    <source>
        <dbReference type="ARBA" id="ARBA00022692"/>
    </source>
</evidence>
<proteinExistence type="predicted"/>
<dbReference type="InterPro" id="IPR000595">
    <property type="entry name" value="cNMP-bd_dom"/>
</dbReference>
<feature type="domain" description="Cyclic nucleotide-binding" evidence="12">
    <location>
        <begin position="549"/>
        <end position="668"/>
    </location>
</feature>
<dbReference type="PROSITE" id="PS00889">
    <property type="entry name" value="CNMP_BINDING_2"/>
    <property type="match status" value="1"/>
</dbReference>
<keyword evidence="7" id="KW-1071">Ligand-gated ion channel</keyword>
<dbReference type="GO" id="GO:0005222">
    <property type="term" value="F:intracellularly cAMP-activated cation channel activity"/>
    <property type="evidence" value="ECO:0007669"/>
    <property type="project" value="TreeGrafter"/>
</dbReference>
<dbReference type="SMART" id="SM00100">
    <property type="entry name" value="cNMP"/>
    <property type="match status" value="1"/>
</dbReference>
<dbReference type="GO" id="GO:0005886">
    <property type="term" value="C:plasma membrane"/>
    <property type="evidence" value="ECO:0007669"/>
    <property type="project" value="TreeGrafter"/>
</dbReference>
<organism evidence="13 14">
    <name type="scientific">Panagrellus redivivus</name>
    <name type="common">Microworm</name>
    <dbReference type="NCBI Taxonomy" id="6233"/>
    <lineage>
        <taxon>Eukaryota</taxon>
        <taxon>Metazoa</taxon>
        <taxon>Ecdysozoa</taxon>
        <taxon>Nematoda</taxon>
        <taxon>Chromadorea</taxon>
        <taxon>Rhabditida</taxon>
        <taxon>Tylenchina</taxon>
        <taxon>Panagrolaimomorpha</taxon>
        <taxon>Panagrolaimoidea</taxon>
        <taxon>Panagrolaimidae</taxon>
        <taxon>Panagrellus</taxon>
    </lineage>
</organism>
<feature type="transmembrane region" description="Helical" evidence="11">
    <location>
        <begin position="368"/>
        <end position="386"/>
    </location>
</feature>
<sequence>MAGRQHHHRPPLSRAPGIYSSRPWTASTGRSPLTEVPSSILDEGEEDKLTRPPVSSRSSPGRHQRKAGLRHAIVESTGEGDTNLQRVRHSSKTVNSKSVDNIKEKAGGVEEPMSTKPDDAPANNTAKPETNGAIVIDENSSAITITNQVNTTTSKFSKFLCACCPSRCRKAKVADSSPTNTLTDSAAEADNKAEPPKPPETAETTEPTKFSLRHFFKTLVFDRTASKFYFWLAAISIAYVYNLTVVIARSVFKDLNSGPLWVIWLAFDAVADMFYLVDMFIQSRTGFLDQGLLVRDVARITKAYFKSSQFKWDVASLFPLDHIFFIITKHPQPIWRLNRLLRKERIQKFMEQTETRSSLPNAFRVSCVVWYIAIIIHWNACFYFLISEAVGLGSDAWVYGEKNTQSLPPGVVDTLARRYVYSFYWSTLILTTIGEVPGPQKNVEFAFVTLDLMCGVLIFATIVGNVGSMISNMSAARTDFQTKMDGIKQFMELRRVSKPLEVRVIKWFDYLWDNKQSLSDQQVLEALPDKLQAEIAMHVHFETLRKVRIFQDCEAGLLAELVLKLKLQVFSPGDFICRKGDIGREMYIVKRGKLQVVADDGATVYATLIEGAVFGELSILNIAGSKNGNRRTANVKSVGYTDLFVLNKVDLWTALREYPEARKMLIQKGREILRKDNLLDENAPEETKTAEEMADELQTNVKKMQQKIARLVAERVSTDTKLKERIAYLETKLSKYEQIDASNSSDGLSDEEFESEDDPLFGDKP</sequence>
<evidence type="ECO:0000256" key="2">
    <source>
        <dbReference type="ARBA" id="ARBA00022448"/>
    </source>
</evidence>
<dbReference type="GO" id="GO:0044877">
    <property type="term" value="F:protein-containing complex binding"/>
    <property type="evidence" value="ECO:0007669"/>
    <property type="project" value="TreeGrafter"/>
</dbReference>
<feature type="region of interest" description="Disordered" evidence="10">
    <location>
        <begin position="1"/>
        <end position="126"/>
    </location>
</feature>
<dbReference type="GO" id="GO:0030553">
    <property type="term" value="F:cGMP binding"/>
    <property type="evidence" value="ECO:0007669"/>
    <property type="project" value="TreeGrafter"/>
</dbReference>
<dbReference type="PRINTS" id="PR01463">
    <property type="entry name" value="EAGCHANLFMLY"/>
</dbReference>
<keyword evidence="6 11" id="KW-0472">Membrane</keyword>
<dbReference type="FunFam" id="2.60.120.10:FF:000002">
    <property type="entry name" value="Cyclic nucleotide gated channel alpha 1a"/>
    <property type="match status" value="1"/>
</dbReference>
<evidence type="ECO:0000256" key="7">
    <source>
        <dbReference type="ARBA" id="ARBA00023286"/>
    </source>
</evidence>
<dbReference type="Gene3D" id="1.10.287.630">
    <property type="entry name" value="Helix hairpin bin"/>
    <property type="match status" value="1"/>
</dbReference>
<dbReference type="GO" id="GO:0005249">
    <property type="term" value="F:voltage-gated potassium channel activity"/>
    <property type="evidence" value="ECO:0007669"/>
    <property type="project" value="InterPro"/>
</dbReference>
<dbReference type="Gene3D" id="1.20.5.170">
    <property type="match status" value="1"/>
</dbReference>
<reference evidence="14" key="2">
    <citation type="submission" date="2020-10" db="UniProtKB">
        <authorList>
            <consortium name="WormBaseParasite"/>
        </authorList>
    </citation>
    <scope>IDENTIFICATION</scope>
</reference>
<evidence type="ECO:0000259" key="12">
    <source>
        <dbReference type="PROSITE" id="PS50042"/>
    </source>
</evidence>
<keyword evidence="9" id="KW-0175">Coiled coil</keyword>
<evidence type="ECO:0000313" key="13">
    <source>
        <dbReference type="Proteomes" id="UP000492821"/>
    </source>
</evidence>
<dbReference type="Gene3D" id="1.10.287.70">
    <property type="match status" value="1"/>
</dbReference>
<evidence type="ECO:0000256" key="5">
    <source>
        <dbReference type="ARBA" id="ARBA00023065"/>
    </source>
</evidence>
<evidence type="ECO:0000256" key="10">
    <source>
        <dbReference type="SAM" id="MobiDB-lite"/>
    </source>
</evidence>
<dbReference type="FunFam" id="1.10.287.70:FF:000367">
    <property type="entry name" value="Cyclic nucleotide-gated cation channel"/>
    <property type="match status" value="1"/>
</dbReference>
<protein>
    <submittedName>
        <fullName evidence="14">Cyclic nucleotide-binding domain-containing protein</fullName>
    </submittedName>
</protein>
<dbReference type="AlphaFoldDB" id="A0A7E4W0Q8"/>
<feature type="region of interest" description="Disordered" evidence="10">
    <location>
        <begin position="739"/>
        <end position="765"/>
    </location>
</feature>
<keyword evidence="5" id="KW-0406">Ion transport</keyword>
<dbReference type="Pfam" id="PF16526">
    <property type="entry name" value="CLZ"/>
    <property type="match status" value="1"/>
</dbReference>
<dbReference type="Pfam" id="PF00520">
    <property type="entry name" value="Ion_trans"/>
    <property type="match status" value="1"/>
</dbReference>
<accession>A0A7E4W0Q8</accession>
<dbReference type="InterPro" id="IPR018490">
    <property type="entry name" value="cNMP-bd_dom_sf"/>
</dbReference>
<dbReference type="PANTHER" id="PTHR45638:SF11">
    <property type="entry name" value="CYCLIC NUCLEOTIDE-GATED CATION CHANNEL SUBUNIT A"/>
    <property type="match status" value="1"/>
</dbReference>
<evidence type="ECO:0000256" key="8">
    <source>
        <dbReference type="ARBA" id="ARBA00023303"/>
    </source>
</evidence>
<dbReference type="PROSITE" id="PS00888">
    <property type="entry name" value="CNMP_BINDING_1"/>
    <property type="match status" value="1"/>
</dbReference>
<feature type="compositionally biased region" description="Basic residues" evidence="10">
    <location>
        <begin position="60"/>
        <end position="69"/>
    </location>
</feature>
<dbReference type="GO" id="GO:0005223">
    <property type="term" value="F:intracellularly cGMP-activated cation channel activity"/>
    <property type="evidence" value="ECO:0007669"/>
    <property type="project" value="TreeGrafter"/>
</dbReference>
<dbReference type="SUPFAM" id="SSF51206">
    <property type="entry name" value="cAMP-binding domain-like"/>
    <property type="match status" value="1"/>
</dbReference>
<evidence type="ECO:0000256" key="4">
    <source>
        <dbReference type="ARBA" id="ARBA00022989"/>
    </source>
</evidence>
<dbReference type="InterPro" id="IPR050866">
    <property type="entry name" value="CNG_cation_channel"/>
</dbReference>
<dbReference type="InterPro" id="IPR014710">
    <property type="entry name" value="RmlC-like_jellyroll"/>
</dbReference>
<feature type="compositionally biased region" description="Polar residues" evidence="10">
    <location>
        <begin position="22"/>
        <end position="31"/>
    </location>
</feature>
<feature type="compositionally biased region" description="Acidic residues" evidence="10">
    <location>
        <begin position="748"/>
        <end position="765"/>
    </location>
</feature>
<dbReference type="InterPro" id="IPR003938">
    <property type="entry name" value="K_chnl_volt-dep_EAG/ELK/ERG"/>
</dbReference>
<dbReference type="Proteomes" id="UP000492821">
    <property type="component" value="Unassembled WGS sequence"/>
</dbReference>
<keyword evidence="8" id="KW-0407">Ion channel</keyword>
<dbReference type="InterPro" id="IPR018488">
    <property type="entry name" value="cNMP-bd_CS"/>
</dbReference>
<evidence type="ECO:0000256" key="11">
    <source>
        <dbReference type="SAM" id="Phobius"/>
    </source>
</evidence>
<reference evidence="13" key="1">
    <citation type="journal article" date="2013" name="Genetics">
        <title>The draft genome and transcriptome of Panagrellus redivivus are shaped by the harsh demands of a free-living lifestyle.</title>
        <authorList>
            <person name="Srinivasan J."/>
            <person name="Dillman A.R."/>
            <person name="Macchietto M.G."/>
            <person name="Heikkinen L."/>
            <person name="Lakso M."/>
            <person name="Fracchia K.M."/>
            <person name="Antoshechkin I."/>
            <person name="Mortazavi A."/>
            <person name="Wong G."/>
            <person name="Sternberg P.W."/>
        </authorList>
    </citation>
    <scope>NUCLEOTIDE SEQUENCE [LARGE SCALE GENOMIC DNA]</scope>
    <source>
        <strain evidence="13">MT8872</strain>
    </source>
</reference>
<dbReference type="GO" id="GO:0017071">
    <property type="term" value="C:intracellular cyclic nucleotide activated cation channel complex"/>
    <property type="evidence" value="ECO:0007669"/>
    <property type="project" value="TreeGrafter"/>
</dbReference>
<dbReference type="WBParaSite" id="Pan_g5990.t1">
    <property type="protein sequence ID" value="Pan_g5990.t1"/>
    <property type="gene ID" value="Pan_g5990"/>
</dbReference>
<keyword evidence="2" id="KW-0813">Transport</keyword>
<evidence type="ECO:0000256" key="1">
    <source>
        <dbReference type="ARBA" id="ARBA00004141"/>
    </source>
</evidence>
<dbReference type="Gene3D" id="2.60.120.10">
    <property type="entry name" value="Jelly Rolls"/>
    <property type="match status" value="1"/>
</dbReference>
<feature type="transmembrane region" description="Helical" evidence="11">
    <location>
        <begin position="445"/>
        <end position="467"/>
    </location>
</feature>
<dbReference type="InterPro" id="IPR005821">
    <property type="entry name" value="Ion_trans_dom"/>
</dbReference>
<dbReference type="CDD" id="cd00038">
    <property type="entry name" value="CAP_ED"/>
    <property type="match status" value="1"/>
</dbReference>
<keyword evidence="4 11" id="KW-1133">Transmembrane helix</keyword>
<feature type="transmembrane region" description="Helical" evidence="11">
    <location>
        <begin position="228"/>
        <end position="252"/>
    </location>
</feature>